<feature type="region of interest" description="Disordered" evidence="1">
    <location>
        <begin position="1"/>
        <end position="32"/>
    </location>
</feature>
<keyword evidence="2" id="KW-1133">Transmembrane helix</keyword>
<reference evidence="4 5" key="1">
    <citation type="submission" date="2014-12" db="EMBL/GenBank/DDBJ databases">
        <title>Comparative genomics of the lactic acid bacteria isolated from the honey bee gut.</title>
        <authorList>
            <person name="Ellegaard K.M."/>
            <person name="Tamarit D."/>
            <person name="Javelind E."/>
            <person name="Olofsson T."/>
            <person name="Andersson S.G."/>
            <person name="Vasquez A."/>
        </authorList>
    </citation>
    <scope>NUCLEOTIDE SEQUENCE [LARGE SCALE GENOMIC DNA]</scope>
    <source>
        <strain evidence="4 5">Bin2</strain>
    </source>
</reference>
<evidence type="ECO:0000313" key="4">
    <source>
        <dbReference type="EMBL" id="KJY49353.1"/>
    </source>
</evidence>
<keyword evidence="2" id="KW-0472">Membrane</keyword>
<dbReference type="InterPro" id="IPR000326">
    <property type="entry name" value="PAP2/HPO"/>
</dbReference>
<feature type="transmembrane region" description="Helical" evidence="2">
    <location>
        <begin position="125"/>
        <end position="145"/>
    </location>
</feature>
<organism evidence="4 5">
    <name type="scientific">Bifidobacterium asteroides</name>
    <dbReference type="NCBI Taxonomy" id="1684"/>
    <lineage>
        <taxon>Bacteria</taxon>
        <taxon>Bacillati</taxon>
        <taxon>Actinomycetota</taxon>
        <taxon>Actinomycetes</taxon>
        <taxon>Bifidobacteriales</taxon>
        <taxon>Bifidobacteriaceae</taxon>
        <taxon>Bifidobacterium</taxon>
    </lineage>
</organism>
<dbReference type="Proteomes" id="UP000033648">
    <property type="component" value="Unassembled WGS sequence"/>
</dbReference>
<dbReference type="SUPFAM" id="SSF48317">
    <property type="entry name" value="Acid phosphatase/Vanadium-dependent haloperoxidase"/>
    <property type="match status" value="1"/>
</dbReference>
<feature type="transmembrane region" description="Helical" evidence="2">
    <location>
        <begin position="191"/>
        <end position="212"/>
    </location>
</feature>
<feature type="transmembrane region" description="Helical" evidence="2">
    <location>
        <begin position="165"/>
        <end position="184"/>
    </location>
</feature>
<sequence length="339" mass="36297">MTNKHKQGEAQETWYRDPNEQTEADGSHVDRDPLTSRPRISALVLCLVAGLACLGLAALVWWAAVWTVPGQTYDDMALTNFRGFLDQAPLVKAYLGLFAMPYVTVVICVVLGLAALVVVLVRRRWWLLGQVAVYALVVYGAARILKRFLPRPVLIHSQASTANSAPSGHTILALAVVLALLCVVPRVWRAPVALVGFAFDLSVGCSLVQGGWHRPSDVVMGVLIPVGLCLIALAVTRGTGMDVPGTRMSSASIQIVATLMLVAGFLGMLYACYVIWQVSPGLEIGARWAAYGVHCSAVILMASLLSLTLGLVLALRQITASPLTRMGLVGRPPAPPQND</sequence>
<dbReference type="OrthoDB" id="3240395at2"/>
<name>A0A0F4KTF0_9BIFI</name>
<proteinExistence type="predicted"/>
<dbReference type="EMBL" id="JWME01000013">
    <property type="protein sequence ID" value="KJY49353.1"/>
    <property type="molecule type" value="Genomic_DNA"/>
</dbReference>
<dbReference type="Gene3D" id="1.20.144.10">
    <property type="entry name" value="Phosphatidic acid phosphatase type 2/haloperoxidase"/>
    <property type="match status" value="1"/>
</dbReference>
<feature type="domain" description="Phosphatidic acid phosphatase type 2/haloperoxidase" evidence="3">
    <location>
        <begin position="128"/>
        <end position="233"/>
    </location>
</feature>
<dbReference type="SMART" id="SM00014">
    <property type="entry name" value="acidPPc"/>
    <property type="match status" value="1"/>
</dbReference>
<accession>A0A0F4KTF0</accession>
<evidence type="ECO:0000256" key="1">
    <source>
        <dbReference type="SAM" id="MobiDB-lite"/>
    </source>
</evidence>
<feature type="transmembrane region" description="Helical" evidence="2">
    <location>
        <begin position="93"/>
        <end position="118"/>
    </location>
</feature>
<dbReference type="AlphaFoldDB" id="A0A0F4KTF0"/>
<evidence type="ECO:0000313" key="5">
    <source>
        <dbReference type="Proteomes" id="UP000033648"/>
    </source>
</evidence>
<dbReference type="Pfam" id="PF01569">
    <property type="entry name" value="PAP2"/>
    <property type="match status" value="1"/>
</dbReference>
<evidence type="ECO:0000256" key="2">
    <source>
        <dbReference type="SAM" id="Phobius"/>
    </source>
</evidence>
<feature type="transmembrane region" description="Helical" evidence="2">
    <location>
        <begin position="40"/>
        <end position="64"/>
    </location>
</feature>
<dbReference type="PATRIC" id="fig|1684.4.peg.1556"/>
<protein>
    <submittedName>
        <fullName evidence="4">Pre-pilin peptidase</fullName>
    </submittedName>
</protein>
<gene>
    <name evidence="4" type="ORF">JF69_14490</name>
</gene>
<feature type="transmembrane region" description="Helical" evidence="2">
    <location>
        <begin position="255"/>
        <end position="276"/>
    </location>
</feature>
<keyword evidence="2" id="KW-0812">Transmembrane</keyword>
<feature type="transmembrane region" description="Helical" evidence="2">
    <location>
        <begin position="218"/>
        <end position="235"/>
    </location>
</feature>
<dbReference type="InterPro" id="IPR036938">
    <property type="entry name" value="PAP2/HPO_sf"/>
</dbReference>
<evidence type="ECO:0000259" key="3">
    <source>
        <dbReference type="SMART" id="SM00014"/>
    </source>
</evidence>
<feature type="transmembrane region" description="Helical" evidence="2">
    <location>
        <begin position="288"/>
        <end position="315"/>
    </location>
</feature>
<comment type="caution">
    <text evidence="4">The sequence shown here is derived from an EMBL/GenBank/DDBJ whole genome shotgun (WGS) entry which is preliminary data.</text>
</comment>